<accession>A0ABY5YAW3</accession>
<name>A0ABY5YAW3_9FLAO</name>
<organism evidence="2 3">
    <name type="scientific">Maribacter litopenaei</name>
    <dbReference type="NCBI Taxonomy" id="2976127"/>
    <lineage>
        <taxon>Bacteria</taxon>
        <taxon>Pseudomonadati</taxon>
        <taxon>Bacteroidota</taxon>
        <taxon>Flavobacteriia</taxon>
        <taxon>Flavobacteriales</taxon>
        <taxon>Flavobacteriaceae</taxon>
        <taxon>Maribacter</taxon>
    </lineage>
</organism>
<dbReference type="InterPro" id="IPR045357">
    <property type="entry name" value="Aminopeptidase_N-like_N"/>
</dbReference>
<dbReference type="InterPro" id="IPR042097">
    <property type="entry name" value="Aminopeptidase_N-like_N_sf"/>
</dbReference>
<dbReference type="Gene3D" id="2.60.40.1730">
    <property type="entry name" value="tricorn interacting facor f3 domain"/>
    <property type="match status" value="1"/>
</dbReference>
<proteinExistence type="predicted"/>
<evidence type="ECO:0000313" key="3">
    <source>
        <dbReference type="Proteomes" id="UP001059209"/>
    </source>
</evidence>
<feature type="domain" description="Aminopeptidase N-like N-terminal" evidence="1">
    <location>
        <begin position="110"/>
        <end position="155"/>
    </location>
</feature>
<sequence length="160" mass="18267">MPEAGVPLKLAKIRKENISNVNYHLSFSIPENKANPIDSKLLLALSLQDSNTPLFLDFKEESDHLKKLVVNGSEIEIEHRNEHIIIPTNHLKEGTNTIEIDFWAGELSLNRNEEYLYTLLVPDRARTLFPCFDQPNLKSTYTLTITAPENWKVLCAAPRN</sequence>
<dbReference type="SUPFAM" id="SSF63737">
    <property type="entry name" value="Leukotriene A4 hydrolase N-terminal domain"/>
    <property type="match status" value="1"/>
</dbReference>
<dbReference type="RefSeq" id="WP_260574309.1">
    <property type="nucleotide sequence ID" value="NZ_CP104205.1"/>
</dbReference>
<dbReference type="Proteomes" id="UP001059209">
    <property type="component" value="Chromosome"/>
</dbReference>
<evidence type="ECO:0000313" key="2">
    <source>
        <dbReference type="EMBL" id="UWX55854.1"/>
    </source>
</evidence>
<dbReference type="Pfam" id="PF17900">
    <property type="entry name" value="Peptidase_M1_N"/>
    <property type="match status" value="1"/>
</dbReference>
<evidence type="ECO:0000259" key="1">
    <source>
        <dbReference type="Pfam" id="PF17900"/>
    </source>
</evidence>
<dbReference type="EMBL" id="CP104205">
    <property type="protein sequence ID" value="UWX55854.1"/>
    <property type="molecule type" value="Genomic_DNA"/>
</dbReference>
<protein>
    <recommendedName>
        <fullName evidence="1">Aminopeptidase N-like N-terminal domain-containing protein</fullName>
    </recommendedName>
</protein>
<keyword evidence="3" id="KW-1185">Reference proteome</keyword>
<gene>
    <name evidence="2" type="ORF">NYZ99_05515</name>
</gene>
<reference evidence="2" key="1">
    <citation type="submission" date="2022-09" db="EMBL/GenBank/DDBJ databases">
        <title>Maribacter litopenaei sp. nov., isolated from the intestinal tract of the Pacific White Shrimp, Litopenaeus vannamei.</title>
        <authorList>
            <person name="Kim S.Y."/>
            <person name="Hwang C.Y."/>
        </authorList>
    </citation>
    <scope>NUCLEOTIDE SEQUENCE</scope>
    <source>
        <strain evidence="2">HL-LV01</strain>
    </source>
</reference>